<dbReference type="NCBIfam" id="TIGR01394">
    <property type="entry name" value="TypA_BipA"/>
    <property type="match status" value="1"/>
</dbReference>
<feature type="binding site" evidence="3">
    <location>
        <begin position="140"/>
        <end position="143"/>
    </location>
    <ligand>
        <name>GTP</name>
        <dbReference type="ChEBI" id="CHEBI:37565"/>
    </ligand>
</feature>
<dbReference type="CDD" id="cd03691">
    <property type="entry name" value="BipA_TypA_II"/>
    <property type="match status" value="1"/>
</dbReference>
<dbReference type="InterPro" id="IPR006298">
    <property type="entry name" value="BipA"/>
</dbReference>
<keyword evidence="3" id="KW-0378">Hydrolase</keyword>
<name>B9KIS5_ANAMF</name>
<dbReference type="CDD" id="cd03710">
    <property type="entry name" value="BipA_TypA_C"/>
    <property type="match status" value="1"/>
</dbReference>
<dbReference type="AlphaFoldDB" id="B9KIS5"/>
<feature type="domain" description="Tr-type G" evidence="4">
    <location>
        <begin position="15"/>
        <end position="211"/>
    </location>
</feature>
<dbReference type="GO" id="GO:0043022">
    <property type="term" value="F:ribosome binding"/>
    <property type="evidence" value="ECO:0007669"/>
    <property type="project" value="UniProtKB-UniRule"/>
</dbReference>
<dbReference type="Pfam" id="PF00009">
    <property type="entry name" value="GTP_EFTU"/>
    <property type="match status" value="1"/>
</dbReference>
<dbReference type="Gene3D" id="2.40.50.250">
    <property type="entry name" value="bipa protein"/>
    <property type="match status" value="1"/>
</dbReference>
<dbReference type="InterPro" id="IPR047042">
    <property type="entry name" value="BipA_II"/>
</dbReference>
<accession>B9KIS5</accession>
<organism evidence="5 6">
    <name type="scientific">Anaplasma marginale (strain Florida)</name>
    <dbReference type="NCBI Taxonomy" id="320483"/>
    <lineage>
        <taxon>Bacteria</taxon>
        <taxon>Pseudomonadati</taxon>
        <taxon>Pseudomonadota</taxon>
        <taxon>Alphaproteobacteria</taxon>
        <taxon>Rickettsiales</taxon>
        <taxon>Anaplasmataceae</taxon>
        <taxon>Anaplasma</taxon>
    </lineage>
</organism>
<dbReference type="Pfam" id="PF03144">
    <property type="entry name" value="GTP_EFTU_D2"/>
    <property type="match status" value="1"/>
</dbReference>
<dbReference type="SMART" id="SM00838">
    <property type="entry name" value="EFG_C"/>
    <property type="match status" value="1"/>
</dbReference>
<dbReference type="FunFam" id="3.30.70.240:FF:000002">
    <property type="entry name" value="GTP-binding protein TypA"/>
    <property type="match status" value="1"/>
</dbReference>
<keyword evidence="2 3" id="KW-0342">GTP-binding</keyword>
<feature type="binding site" evidence="3">
    <location>
        <begin position="27"/>
        <end position="32"/>
    </location>
    <ligand>
        <name>GTP</name>
        <dbReference type="ChEBI" id="CHEBI:37565"/>
    </ligand>
</feature>
<dbReference type="PROSITE" id="PS51722">
    <property type="entry name" value="G_TR_2"/>
    <property type="match status" value="1"/>
</dbReference>
<dbReference type="GO" id="GO:0019843">
    <property type="term" value="F:rRNA binding"/>
    <property type="evidence" value="ECO:0007669"/>
    <property type="project" value="UniProtKB-KW"/>
</dbReference>
<comment type="catalytic activity">
    <reaction evidence="3">
        <text>GTP + H2O = GDP + phosphate + H(+)</text>
        <dbReference type="Rhea" id="RHEA:19669"/>
        <dbReference type="ChEBI" id="CHEBI:15377"/>
        <dbReference type="ChEBI" id="CHEBI:15378"/>
        <dbReference type="ChEBI" id="CHEBI:37565"/>
        <dbReference type="ChEBI" id="CHEBI:43474"/>
        <dbReference type="ChEBI" id="CHEBI:58189"/>
    </reaction>
</comment>
<evidence type="ECO:0000256" key="1">
    <source>
        <dbReference type="ARBA" id="ARBA00022741"/>
    </source>
</evidence>
<dbReference type="GO" id="GO:0000027">
    <property type="term" value="P:ribosomal large subunit assembly"/>
    <property type="evidence" value="ECO:0007669"/>
    <property type="project" value="UniProtKB-UniRule"/>
</dbReference>
<evidence type="ECO:0000256" key="3">
    <source>
        <dbReference type="HAMAP-Rule" id="MF_00849"/>
    </source>
</evidence>
<dbReference type="InterPro" id="IPR005225">
    <property type="entry name" value="Small_GTP-bd"/>
</dbReference>
<dbReference type="Gene3D" id="3.40.50.300">
    <property type="entry name" value="P-loop containing nucleotide triphosphate hydrolases"/>
    <property type="match status" value="1"/>
</dbReference>
<dbReference type="PRINTS" id="PR00315">
    <property type="entry name" value="ELONGATNFCT"/>
</dbReference>
<dbReference type="SUPFAM" id="SSF50447">
    <property type="entry name" value="Translation proteins"/>
    <property type="match status" value="1"/>
</dbReference>
<dbReference type="STRING" id="320483.AMF_537"/>
<gene>
    <name evidence="5" type="primary">typA</name>
    <name evidence="3" type="synonym">bipA</name>
    <name evidence="5" type="ordered locus">AMF_537</name>
</gene>
<dbReference type="Proteomes" id="UP000007307">
    <property type="component" value="Chromosome"/>
</dbReference>
<protein>
    <recommendedName>
        <fullName evidence="3">Large ribosomal subunit assembly factor BipA</fullName>
        <ecNumber evidence="3">3.6.5.-</ecNumber>
    </recommendedName>
    <alternativeName>
        <fullName evidence="3">GTP-binding protein BipA</fullName>
    </alternativeName>
</protein>
<comment type="function">
    <text evidence="3">A 50S ribosomal subunit assembly protein with GTPase activity, required for 50S subunit assembly at low temperatures, may also play a role in translation. Binds GTP and analogs. Binds the 70S ribosome between the 30S and 50S subunits, in a similar position as ribosome-bound EF-G; it contacts a number of ribosomal proteins, both rRNAs and the A-site tRNA.</text>
</comment>
<dbReference type="GO" id="GO:0097216">
    <property type="term" value="F:guanosine tetraphosphate binding"/>
    <property type="evidence" value="ECO:0007669"/>
    <property type="project" value="UniProtKB-ARBA"/>
</dbReference>
<dbReference type="InterPro" id="IPR042116">
    <property type="entry name" value="TypA/BipA_C"/>
</dbReference>
<dbReference type="Gene3D" id="3.30.70.870">
    <property type="entry name" value="Elongation Factor G (Translational Gtpase), domain 3"/>
    <property type="match status" value="1"/>
</dbReference>
<reference evidence="5 6" key="1">
    <citation type="journal article" date="2009" name="BMC Genomics">
        <title>Conservation in the face of diversity: multistrain analysis of an intracellular bacterium.</title>
        <authorList>
            <person name="Dark M.J."/>
            <person name="Herndon D.R."/>
            <person name="Kappmeyer L.S."/>
            <person name="Gonzales M.P."/>
            <person name="Nordeen E."/>
            <person name="Palmer G.H."/>
            <person name="Knowles D.P. Jr."/>
            <person name="Brayton K.A."/>
        </authorList>
    </citation>
    <scope>NUCLEOTIDE SEQUENCE [LARGE SCALE GENOMIC DNA]</scope>
    <source>
        <strain evidence="5 6">Florida</strain>
    </source>
</reference>
<dbReference type="Gene3D" id="3.30.70.240">
    <property type="match status" value="1"/>
</dbReference>
<dbReference type="eggNOG" id="COG1217">
    <property type="taxonomic scope" value="Bacteria"/>
</dbReference>
<dbReference type="InterPro" id="IPR031157">
    <property type="entry name" value="G_TR_CS"/>
</dbReference>
<dbReference type="InterPro" id="IPR047041">
    <property type="entry name" value="BipA_GTP-bd_dom"/>
</dbReference>
<dbReference type="CDD" id="cd01891">
    <property type="entry name" value="TypA_BipA"/>
    <property type="match status" value="1"/>
</dbReference>
<dbReference type="InterPro" id="IPR035651">
    <property type="entry name" value="BipA_V"/>
</dbReference>
<keyword evidence="3" id="KW-0690">Ribosome biogenesis</keyword>
<keyword evidence="6" id="KW-1185">Reference proteome</keyword>
<comment type="similarity">
    <text evidence="3">Belongs to the TRAFAC class translation factor GTPase superfamily. Classic translation factor GTPase family. BipA subfamily.</text>
</comment>
<dbReference type="InterPro" id="IPR000640">
    <property type="entry name" value="EFG_V-like"/>
</dbReference>
<proteinExistence type="inferred from homology"/>
<keyword evidence="1 3" id="KW-0547">Nucleotide-binding</keyword>
<dbReference type="InterPro" id="IPR027417">
    <property type="entry name" value="P-loop_NTPase"/>
</dbReference>
<dbReference type="PANTHER" id="PTHR42908:SF8">
    <property type="entry name" value="TR-TYPE G DOMAIN-CONTAINING PROTEIN"/>
    <property type="match status" value="1"/>
</dbReference>
<dbReference type="KEGG" id="amf:AMF_537"/>
<dbReference type="PROSITE" id="PS00301">
    <property type="entry name" value="G_TR_1"/>
    <property type="match status" value="1"/>
</dbReference>
<dbReference type="SUPFAM" id="SSF54980">
    <property type="entry name" value="EF-G C-terminal domain-like"/>
    <property type="match status" value="2"/>
</dbReference>
<keyword evidence="3" id="KW-0820">tRNA-binding</keyword>
<dbReference type="HAMAP" id="MF_00849">
    <property type="entry name" value="BipA"/>
    <property type="match status" value="1"/>
</dbReference>
<dbReference type="FunFam" id="3.40.50.300:FF:000055">
    <property type="entry name" value="GTP-binding protein TypA"/>
    <property type="match status" value="1"/>
</dbReference>
<dbReference type="HOGENOM" id="CLU_017016_4_0_5"/>
<keyword evidence="3" id="KW-0694">RNA-binding</keyword>
<dbReference type="GO" id="GO:1990904">
    <property type="term" value="C:ribonucleoprotein complex"/>
    <property type="evidence" value="ECO:0007669"/>
    <property type="project" value="TreeGrafter"/>
</dbReference>
<keyword evidence="3" id="KW-0699">rRNA-binding</keyword>
<dbReference type="GO" id="GO:0005829">
    <property type="term" value="C:cytosol"/>
    <property type="evidence" value="ECO:0007669"/>
    <property type="project" value="TreeGrafter"/>
</dbReference>
<dbReference type="InterPro" id="IPR004161">
    <property type="entry name" value="EFTu-like_2"/>
</dbReference>
<dbReference type="InterPro" id="IPR035647">
    <property type="entry name" value="EFG_III/V"/>
</dbReference>
<dbReference type="Gene3D" id="2.40.30.10">
    <property type="entry name" value="Translation factors"/>
    <property type="match status" value="1"/>
</dbReference>
<comment type="subcellular location">
    <subcellularLocation>
        <location evidence="3">Cytoplasm</location>
    </subcellularLocation>
    <text evidence="3">Binds to ribosomes.</text>
</comment>
<dbReference type="InterPro" id="IPR048876">
    <property type="entry name" value="BipA_C"/>
</dbReference>
<comment type="subunit">
    <text evidence="3">Monomer.</text>
</comment>
<dbReference type="Pfam" id="PF21018">
    <property type="entry name" value="BipA_C"/>
    <property type="match status" value="1"/>
</dbReference>
<dbReference type="InterPro" id="IPR009000">
    <property type="entry name" value="Transl_B-barrel_sf"/>
</dbReference>
<dbReference type="GO" id="GO:0000049">
    <property type="term" value="F:tRNA binding"/>
    <property type="evidence" value="ECO:0007669"/>
    <property type="project" value="UniProtKB-KW"/>
</dbReference>
<dbReference type="InterPro" id="IPR000795">
    <property type="entry name" value="T_Tr_GTP-bd_dom"/>
</dbReference>
<dbReference type="NCBIfam" id="TIGR00231">
    <property type="entry name" value="small_GTP"/>
    <property type="match status" value="1"/>
</dbReference>
<evidence type="ECO:0000259" key="4">
    <source>
        <dbReference type="PROSITE" id="PS51722"/>
    </source>
</evidence>
<evidence type="ECO:0000313" key="5">
    <source>
        <dbReference type="EMBL" id="ACM49387.1"/>
    </source>
</evidence>
<dbReference type="PANTHER" id="PTHR42908">
    <property type="entry name" value="TRANSLATION ELONGATION FACTOR-RELATED"/>
    <property type="match status" value="1"/>
</dbReference>
<dbReference type="FunFam" id="2.40.50.250:FF:000001">
    <property type="entry name" value="GTP-binding protein TypA"/>
    <property type="match status" value="1"/>
</dbReference>
<dbReference type="EC" id="3.6.5.-" evidence="3"/>
<dbReference type="GO" id="GO:0003924">
    <property type="term" value="F:GTPase activity"/>
    <property type="evidence" value="ECO:0007669"/>
    <property type="project" value="UniProtKB-UniRule"/>
</dbReference>
<dbReference type="GO" id="GO:0005525">
    <property type="term" value="F:GTP binding"/>
    <property type="evidence" value="ECO:0007669"/>
    <property type="project" value="UniProtKB-UniRule"/>
</dbReference>
<dbReference type="Pfam" id="PF00679">
    <property type="entry name" value="EFG_C"/>
    <property type="match status" value="1"/>
</dbReference>
<dbReference type="SUPFAM" id="SSF52540">
    <property type="entry name" value="P-loop containing nucleoside triphosphate hydrolases"/>
    <property type="match status" value="1"/>
</dbReference>
<evidence type="ECO:0000256" key="2">
    <source>
        <dbReference type="ARBA" id="ARBA00023134"/>
    </source>
</evidence>
<keyword evidence="3" id="KW-0963">Cytoplasm</keyword>
<dbReference type="EMBL" id="CP001079">
    <property type="protein sequence ID" value="ACM49387.1"/>
    <property type="molecule type" value="Genomic_DNA"/>
</dbReference>
<sequence>MSHCVAGGSMSNNYESVRNLAIVAHVDHGKTTLLDSMLKQSGALRDNQEVVERVMDSNDLERERGITILAKCTAITWGSHKINVIDTPGHADFGGEVERVLSMADGVLMLVDASEGPMPQTKFVLSKALQANLLPIVVVNKVDRPDSRVSEVLDEVYELFINLNATSEQLDFPVLYASGRSGWCVKDLSEERKDLTPLFGAILEYIKPSQYDHNAPFSMLLTLLESDKFLGRVLTGKIYQGRAKINSQVKVLNLGGEVVESGRLTKLLSFSGLKRVPVDEAGAGDIIAVAGLEKASVSDSIVDVAVSVPIPSTPVDPPTMAVTIGVNDSPLAGTEGTKLTSTVIKNRLLSEAETNVAITVKEGERSDSYEVGGRGELQLGVLIETMRREGFELSVSRPRVLFKKEGSALLEPMEEVVIDVDEEYSGIIMEKLSFRKGDMQDMSPSGQGRVRMVFLIPSRGLIGYHGEFLTDSRGTGIMNRLFHGYAPHKGDIPGRVNGVLISTGQGEAVAYAIFNLQDRGAMFIKPQDKVYMGMVVGLHNRGNDIEVNVLKGKQLTNIRAAGSDEAVRLVPPQLMTLEEMIGFINDDELVECTPKSVRLRKRFLDPNERKRFARAKSAT</sequence>
<dbReference type="FunFam" id="3.30.70.870:FF:000003">
    <property type="entry name" value="GTP-binding protein TypA"/>
    <property type="match status" value="1"/>
</dbReference>
<evidence type="ECO:0000313" key="6">
    <source>
        <dbReference type="Proteomes" id="UP000007307"/>
    </source>
</evidence>